<evidence type="ECO:0000313" key="22">
    <source>
        <dbReference type="Proteomes" id="UP000019365"/>
    </source>
</evidence>
<dbReference type="Proteomes" id="UP000019365">
    <property type="component" value="Unassembled WGS sequence"/>
</dbReference>
<dbReference type="PANTHER" id="PTHR32309:SF13">
    <property type="entry name" value="FERRIC ENTEROBACTIN TRANSPORT PROTEIN FEPE"/>
    <property type="match status" value="1"/>
</dbReference>
<evidence type="ECO:0000256" key="6">
    <source>
        <dbReference type="ARBA" id="ARBA00022475"/>
    </source>
</evidence>
<dbReference type="NCBIfam" id="TIGR01007">
    <property type="entry name" value="eps_fam"/>
    <property type="match status" value="1"/>
</dbReference>
<dbReference type="OrthoDB" id="9794577at2"/>
<keyword evidence="10" id="KW-0547">Nucleotide-binding</keyword>
<keyword evidence="12" id="KW-0067">ATP-binding</keyword>
<evidence type="ECO:0000256" key="15">
    <source>
        <dbReference type="ARBA" id="ARBA00023137"/>
    </source>
</evidence>
<comment type="subcellular location">
    <subcellularLocation>
        <location evidence="1">Cell inner membrane</location>
        <topology evidence="1">Multi-pass membrane protein</topology>
    </subcellularLocation>
</comment>
<dbReference type="InterPro" id="IPR050445">
    <property type="entry name" value="Bact_polysacc_biosynth/exp"/>
</dbReference>
<dbReference type="PANTHER" id="PTHR32309">
    <property type="entry name" value="TYROSINE-PROTEIN KINASE"/>
    <property type="match status" value="1"/>
</dbReference>
<evidence type="ECO:0000256" key="5">
    <source>
        <dbReference type="ARBA" id="ARBA00011903"/>
    </source>
</evidence>
<keyword evidence="14 18" id="KW-0472">Membrane</keyword>
<comment type="caution">
    <text evidence="21">The sequence shown here is derived from an EMBL/GenBank/DDBJ whole genome shotgun (WGS) entry which is preliminary data.</text>
</comment>
<dbReference type="eggNOG" id="COG0489">
    <property type="taxonomic scope" value="Bacteria"/>
</dbReference>
<dbReference type="InterPro" id="IPR025669">
    <property type="entry name" value="AAA_dom"/>
</dbReference>
<proteinExistence type="inferred from homology"/>
<dbReference type="InterPro" id="IPR005702">
    <property type="entry name" value="Wzc-like_C"/>
</dbReference>
<keyword evidence="11" id="KW-0418">Kinase</keyword>
<evidence type="ECO:0000256" key="11">
    <source>
        <dbReference type="ARBA" id="ARBA00022777"/>
    </source>
</evidence>
<gene>
    <name evidence="21" type="ORF">RF007C_12935</name>
</gene>
<comment type="similarity">
    <text evidence="4">Belongs to the etk/wzc family.</text>
</comment>
<feature type="domain" description="AAA" evidence="20">
    <location>
        <begin position="296"/>
        <end position="420"/>
    </location>
</feature>
<dbReference type="AlphaFoldDB" id="W7UAZ2"/>
<dbReference type="PATRIC" id="fig|1341157.4.peg.3020"/>
<evidence type="ECO:0000259" key="19">
    <source>
        <dbReference type="Pfam" id="PF02706"/>
    </source>
</evidence>
<dbReference type="InterPro" id="IPR003856">
    <property type="entry name" value="LPS_length_determ_N"/>
</dbReference>
<feature type="domain" description="Polysaccharide chain length determinant N-terminal" evidence="19">
    <location>
        <begin position="9"/>
        <end position="104"/>
    </location>
</feature>
<dbReference type="EMBL" id="ATAX01000036">
    <property type="protein sequence ID" value="EWM52251.1"/>
    <property type="molecule type" value="Genomic_DNA"/>
</dbReference>
<keyword evidence="8" id="KW-0808">Transferase</keyword>
<evidence type="ECO:0000259" key="20">
    <source>
        <dbReference type="Pfam" id="PF13614"/>
    </source>
</evidence>
<sequence>MKNDERNVIDFKEIFSLIFRRLWLIILFAVCGGIIAFCISKYLIAPKYEAHVNLYVQSDSPLITNGISSNSNDNRGDVNNLKQLTNTYIEVLNDDLVMQEMGSELMTRFGYDIISKVFTVDKDNNIPANELRSTIFIESVPDTLVLKLKVITKDPEVSVAICNYFAVYSDIYIQKAIGSGCKAQYMTWAKYNDVPVSPNMLKNTALGVISAILFSLLLIFVMDFFDDSVRDVSSLGNRYDKSVIGEVGHFRSKLLNNDKKSEFVSLFDKYVPFTVIENYKSIRTSIIYRLSSYDKKVISISSAEPFEGKSITAANIAITLAQGGNKVLLIDADLRNPAQHEIFRISEKRGLSNALTDVSDIDRYIKKTFMDKLDIITSGEAVSNPSELVASENMDRIIEKLEERYSYIIIDTPAVNFFTDSVEIAKKVSGMIMVVRYNETSTADIDSAVSRIEFFEANMLGFILNDVKNKKKYNKFIEPARSIAPSHRLTDAQMVHRNSSSYRANNNSRNNNSSRQNSNRNRNTGNNKTRK</sequence>
<evidence type="ECO:0000313" key="21">
    <source>
        <dbReference type="EMBL" id="EWM52251.1"/>
    </source>
</evidence>
<keyword evidence="22" id="KW-1185">Reference proteome</keyword>
<dbReference type="SUPFAM" id="SSF52540">
    <property type="entry name" value="P-loop containing nucleoside triphosphate hydrolases"/>
    <property type="match status" value="1"/>
</dbReference>
<evidence type="ECO:0000256" key="12">
    <source>
        <dbReference type="ARBA" id="ARBA00022840"/>
    </source>
</evidence>
<dbReference type="Gene3D" id="3.40.50.300">
    <property type="entry name" value="P-loop containing nucleotide triphosphate hydrolases"/>
    <property type="match status" value="1"/>
</dbReference>
<evidence type="ECO:0000256" key="7">
    <source>
        <dbReference type="ARBA" id="ARBA00022519"/>
    </source>
</evidence>
<reference evidence="21 22" key="1">
    <citation type="journal article" date="2014" name="PLoS ONE">
        <title>Rumen cellulosomics: divergent fiber-degrading strategies revealed by comparative genome-wide analysis of six ruminococcal strains.</title>
        <authorList>
            <person name="Dassa B."/>
            <person name="Borovok I."/>
            <person name="Ruimy-Israeli V."/>
            <person name="Lamed R."/>
            <person name="Flint H.J."/>
            <person name="Duncan S.H."/>
            <person name="Henrissat B."/>
            <person name="Coutinho P."/>
            <person name="Morrison M."/>
            <person name="Mosoni P."/>
            <person name="Yeoman C.J."/>
            <person name="White B.A."/>
            <person name="Bayer E.A."/>
        </authorList>
    </citation>
    <scope>NUCLEOTIDE SEQUENCE [LARGE SCALE GENOMIC DNA]</scope>
    <source>
        <strain evidence="21 22">007c</strain>
    </source>
</reference>
<feature type="transmembrane region" description="Helical" evidence="18">
    <location>
        <begin position="205"/>
        <end position="225"/>
    </location>
</feature>
<evidence type="ECO:0000256" key="8">
    <source>
        <dbReference type="ARBA" id="ARBA00022679"/>
    </source>
</evidence>
<evidence type="ECO:0000256" key="3">
    <source>
        <dbReference type="ARBA" id="ARBA00007316"/>
    </source>
</evidence>
<dbReference type="GO" id="GO:0005886">
    <property type="term" value="C:plasma membrane"/>
    <property type="evidence" value="ECO:0007669"/>
    <property type="project" value="UniProtKB-SubCell"/>
</dbReference>
<dbReference type="GO" id="GO:0005524">
    <property type="term" value="F:ATP binding"/>
    <property type="evidence" value="ECO:0007669"/>
    <property type="project" value="UniProtKB-KW"/>
</dbReference>
<keyword evidence="13 18" id="KW-1133">Transmembrane helix</keyword>
<dbReference type="Pfam" id="PF13614">
    <property type="entry name" value="AAA_31"/>
    <property type="match status" value="1"/>
</dbReference>
<dbReference type="GO" id="GO:0004715">
    <property type="term" value="F:non-membrane spanning protein tyrosine kinase activity"/>
    <property type="evidence" value="ECO:0007669"/>
    <property type="project" value="UniProtKB-EC"/>
</dbReference>
<keyword evidence="15" id="KW-0829">Tyrosine-protein kinase</keyword>
<dbReference type="EC" id="2.7.10.2" evidence="5"/>
<evidence type="ECO:0000256" key="4">
    <source>
        <dbReference type="ARBA" id="ARBA00008883"/>
    </source>
</evidence>
<evidence type="ECO:0000256" key="10">
    <source>
        <dbReference type="ARBA" id="ARBA00022741"/>
    </source>
</evidence>
<dbReference type="CDD" id="cd05387">
    <property type="entry name" value="BY-kinase"/>
    <property type="match status" value="1"/>
</dbReference>
<feature type="transmembrane region" description="Helical" evidence="18">
    <location>
        <begin position="21"/>
        <end position="44"/>
    </location>
</feature>
<dbReference type="Pfam" id="PF02706">
    <property type="entry name" value="Wzz"/>
    <property type="match status" value="1"/>
</dbReference>
<evidence type="ECO:0000256" key="9">
    <source>
        <dbReference type="ARBA" id="ARBA00022692"/>
    </source>
</evidence>
<evidence type="ECO:0000256" key="2">
    <source>
        <dbReference type="ARBA" id="ARBA00006683"/>
    </source>
</evidence>
<keyword evidence="9 18" id="KW-0812">Transmembrane</keyword>
<dbReference type="eggNOG" id="COG3944">
    <property type="taxonomic scope" value="Bacteria"/>
</dbReference>
<comment type="similarity">
    <text evidence="2">Belongs to the CpsC/CapA family.</text>
</comment>
<evidence type="ECO:0000256" key="1">
    <source>
        <dbReference type="ARBA" id="ARBA00004429"/>
    </source>
</evidence>
<evidence type="ECO:0000256" key="14">
    <source>
        <dbReference type="ARBA" id="ARBA00023136"/>
    </source>
</evidence>
<keyword evidence="7" id="KW-0997">Cell inner membrane</keyword>
<comment type="similarity">
    <text evidence="3">Belongs to the CpsD/CapB family.</text>
</comment>
<keyword evidence="6" id="KW-1003">Cell membrane</keyword>
<evidence type="ECO:0000256" key="16">
    <source>
        <dbReference type="ARBA" id="ARBA00051245"/>
    </source>
</evidence>
<evidence type="ECO:0000256" key="17">
    <source>
        <dbReference type="SAM" id="MobiDB-lite"/>
    </source>
</evidence>
<dbReference type="InterPro" id="IPR027417">
    <property type="entry name" value="P-loop_NTPase"/>
</dbReference>
<accession>W7UAZ2</accession>
<protein>
    <recommendedName>
        <fullName evidence="5">non-specific protein-tyrosine kinase</fullName>
        <ecNumber evidence="5">2.7.10.2</ecNumber>
    </recommendedName>
</protein>
<comment type="catalytic activity">
    <reaction evidence="16">
        <text>L-tyrosyl-[protein] + ATP = O-phospho-L-tyrosyl-[protein] + ADP + H(+)</text>
        <dbReference type="Rhea" id="RHEA:10596"/>
        <dbReference type="Rhea" id="RHEA-COMP:10136"/>
        <dbReference type="Rhea" id="RHEA-COMP:20101"/>
        <dbReference type="ChEBI" id="CHEBI:15378"/>
        <dbReference type="ChEBI" id="CHEBI:30616"/>
        <dbReference type="ChEBI" id="CHEBI:46858"/>
        <dbReference type="ChEBI" id="CHEBI:61978"/>
        <dbReference type="ChEBI" id="CHEBI:456216"/>
        <dbReference type="EC" id="2.7.10.2"/>
    </reaction>
</comment>
<name>W7UAZ2_RUMFL</name>
<dbReference type="RefSeq" id="WP_051456709.1">
    <property type="nucleotide sequence ID" value="NZ_ATAX01000036.1"/>
</dbReference>
<evidence type="ECO:0000256" key="13">
    <source>
        <dbReference type="ARBA" id="ARBA00022989"/>
    </source>
</evidence>
<evidence type="ECO:0000256" key="18">
    <source>
        <dbReference type="SAM" id="Phobius"/>
    </source>
</evidence>
<feature type="region of interest" description="Disordered" evidence="17">
    <location>
        <begin position="500"/>
        <end position="531"/>
    </location>
</feature>
<organism evidence="21 22">
    <name type="scientific">Ruminococcus flavefaciens 007c</name>
    <dbReference type="NCBI Taxonomy" id="1341157"/>
    <lineage>
        <taxon>Bacteria</taxon>
        <taxon>Bacillati</taxon>
        <taxon>Bacillota</taxon>
        <taxon>Clostridia</taxon>
        <taxon>Eubacteriales</taxon>
        <taxon>Oscillospiraceae</taxon>
        <taxon>Ruminococcus</taxon>
    </lineage>
</organism>